<dbReference type="Pfam" id="PF08489">
    <property type="entry name" value="TiaS_FLD"/>
    <property type="match status" value="1"/>
</dbReference>
<keyword evidence="1 6" id="KW-0963">Cytoplasm</keyword>
<reference evidence="11 12" key="1">
    <citation type="journal article" date="2010" name="Stand. Genomic Sci.">
        <title>Complete genome sequence of Thermosphaera aggregans type strain (M11TL).</title>
        <authorList>
            <person name="Spring S."/>
            <person name="Rachel R."/>
            <person name="Lapidus A."/>
            <person name="Davenport K."/>
            <person name="Tice H."/>
            <person name="Copeland A."/>
            <person name="Cheng J.F."/>
            <person name="Lucas S."/>
            <person name="Chen F."/>
            <person name="Nolan M."/>
            <person name="Bruce D."/>
            <person name="Goodwin L."/>
            <person name="Pitluck S."/>
            <person name="Ivanova N."/>
            <person name="Mavromatis K."/>
            <person name="Ovchinnikova G."/>
            <person name="Pati A."/>
            <person name="Chen A."/>
            <person name="Palaniappan K."/>
            <person name="Land M."/>
            <person name="Hauser L."/>
            <person name="Chang Y.J."/>
            <person name="Jeffries C.C."/>
            <person name="Brettin T."/>
            <person name="Detter J.C."/>
            <person name="Tapia R."/>
            <person name="Han C."/>
            <person name="Heimerl T."/>
            <person name="Weikl F."/>
            <person name="Brambilla E."/>
            <person name="Goker M."/>
            <person name="Bristow J."/>
            <person name="Eisen J.A."/>
            <person name="Markowitz V."/>
            <person name="Hugenholtz P."/>
            <person name="Kyrpides N.C."/>
            <person name="Klenk H.P."/>
        </authorList>
    </citation>
    <scope>NUCLEOTIDE SEQUENCE [LARGE SCALE GENOMIC DNA]</scope>
    <source>
        <strain evidence="12">DSM 11486 / M11TL</strain>
    </source>
</reference>
<dbReference type="Pfam" id="PF23783">
    <property type="entry name" value="Zn_ribbon_TiaS"/>
    <property type="match status" value="1"/>
</dbReference>
<dbReference type="EC" id="6.3.4.22" evidence="6"/>
<evidence type="ECO:0000256" key="4">
    <source>
        <dbReference type="ARBA" id="ARBA00022741"/>
    </source>
</evidence>
<evidence type="ECO:0000259" key="10">
    <source>
        <dbReference type="Pfam" id="PF23783"/>
    </source>
</evidence>
<evidence type="ECO:0000256" key="1">
    <source>
        <dbReference type="ARBA" id="ARBA00022490"/>
    </source>
</evidence>
<comment type="similarity">
    <text evidence="6">Belongs to the TiaS family.</text>
</comment>
<dbReference type="InterPro" id="IPR013696">
    <property type="entry name" value="TiaS_FLD"/>
</dbReference>
<dbReference type="CDD" id="cd00029">
    <property type="entry name" value="C1"/>
    <property type="match status" value="1"/>
</dbReference>
<dbReference type="Proteomes" id="UP000002376">
    <property type="component" value="Chromosome"/>
</dbReference>
<feature type="domain" description="TiaS-like TCKD" evidence="9">
    <location>
        <begin position="10"/>
        <end position="70"/>
    </location>
</feature>
<accession>D5U1E0</accession>
<dbReference type="Gene3D" id="2.40.50.1010">
    <property type="match status" value="1"/>
</dbReference>
<dbReference type="PANTHER" id="PTHR40705:SF2">
    <property type="entry name" value="DUF1743 DOMAIN-CONTAINING PROTEIN"/>
    <property type="match status" value="1"/>
</dbReference>
<feature type="domain" description="TiaS FLD" evidence="8">
    <location>
        <begin position="147"/>
        <end position="261"/>
    </location>
</feature>
<dbReference type="CDD" id="cd04482">
    <property type="entry name" value="RPA2_OBF_like"/>
    <property type="match status" value="1"/>
</dbReference>
<dbReference type="Gene3D" id="3.90.600.20">
    <property type="match status" value="1"/>
</dbReference>
<dbReference type="PANTHER" id="PTHR40705">
    <property type="entry name" value="TRNA(ILE2) 2-AGMATINYLCYTIDINE SYNTHETASE TIAS"/>
    <property type="match status" value="1"/>
</dbReference>
<dbReference type="RefSeq" id="WP_013129533.1">
    <property type="nucleotide sequence ID" value="NC_014160.1"/>
</dbReference>
<dbReference type="InterPro" id="IPR053870">
    <property type="entry name" value="TiaS-like_TCKD"/>
</dbReference>
<dbReference type="GO" id="GO:0005737">
    <property type="term" value="C:cytoplasm"/>
    <property type="evidence" value="ECO:0007669"/>
    <property type="project" value="UniProtKB-SubCell"/>
</dbReference>
<dbReference type="GO" id="GO:0005524">
    <property type="term" value="F:ATP binding"/>
    <property type="evidence" value="ECO:0007669"/>
    <property type="project" value="UniProtKB-KW"/>
</dbReference>
<dbReference type="InterPro" id="IPR024913">
    <property type="entry name" value="tRNA_Ile2__agm2C_synt"/>
</dbReference>
<comment type="catalytic activity">
    <reaction evidence="6">
        <text>cytidine(34) in tRNA(Ile2) + agmatine + ATP + H2O = 2-agmatinylcytidine(34) in tRNA(Ile2) + AMP + 2 phosphate + 2 H(+)</text>
        <dbReference type="Rhea" id="RHEA:43608"/>
        <dbReference type="Rhea" id="RHEA-COMP:10625"/>
        <dbReference type="Rhea" id="RHEA-COMP:10626"/>
        <dbReference type="ChEBI" id="CHEBI:15377"/>
        <dbReference type="ChEBI" id="CHEBI:15378"/>
        <dbReference type="ChEBI" id="CHEBI:30616"/>
        <dbReference type="ChEBI" id="CHEBI:43474"/>
        <dbReference type="ChEBI" id="CHEBI:58145"/>
        <dbReference type="ChEBI" id="CHEBI:82748"/>
        <dbReference type="ChEBI" id="CHEBI:83545"/>
        <dbReference type="ChEBI" id="CHEBI:456215"/>
        <dbReference type="EC" id="6.3.4.22"/>
    </reaction>
</comment>
<evidence type="ECO:0000256" key="5">
    <source>
        <dbReference type="ARBA" id="ARBA00022840"/>
    </source>
</evidence>
<reference evidence="12" key="2">
    <citation type="journal article" date="2010" name="Stand. Genomic Sci.">
        <title>Complete genome sequence of Thermosphaera aggregans type strain (M11TLT).</title>
        <authorList>
            <person name="Spring S."/>
            <person name="Rachel R."/>
            <person name="Lapidus A."/>
            <person name="Davenport K."/>
            <person name="Tice H."/>
            <person name="Copeland A."/>
            <person name="Cheng J.-F."/>
            <person name="Lucas S."/>
            <person name="Chen F."/>
            <person name="Nolan M."/>
            <person name="Bruce D."/>
            <person name="Goodwin L."/>
            <person name="Pitluck S."/>
            <person name="Ivanova N."/>
            <person name="Mavromatis K."/>
            <person name="Ovchinnikova G."/>
            <person name="Pati A."/>
            <person name="Chen A."/>
            <person name="Palaniappan K."/>
            <person name="Land M."/>
            <person name="Hauser L."/>
            <person name="Chang Y.-J."/>
            <person name="Jeffries C.C."/>
            <person name="Brettin T."/>
            <person name="Detter J.C."/>
            <person name="Tapia R."/>
            <person name="Han C."/>
            <person name="Heimerl T."/>
            <person name="Weikl F."/>
            <person name="Brambilla E."/>
            <person name="Goker M."/>
            <person name="Bristow J."/>
            <person name="Eisen J.A."/>
            <person name="Markowitz V."/>
            <person name="Hugenholtz P."/>
            <person name="Kyrpides N.C."/>
            <person name="Klenk H.-P."/>
        </authorList>
    </citation>
    <scope>NUCLEOTIDE SEQUENCE [LARGE SCALE GENOMIC DNA]</scope>
    <source>
        <strain evidence="12">DSM 11486 / M11TL</strain>
    </source>
</reference>
<evidence type="ECO:0000259" key="8">
    <source>
        <dbReference type="Pfam" id="PF08489"/>
    </source>
</evidence>
<dbReference type="HAMAP" id="MF_01892">
    <property type="entry name" value="tRNA_Ile2_agm2C_synt"/>
    <property type="match status" value="1"/>
</dbReference>
<feature type="domain" description="TiaS C-terminal zinc ribbon" evidence="10">
    <location>
        <begin position="365"/>
        <end position="405"/>
    </location>
</feature>
<evidence type="ECO:0000256" key="2">
    <source>
        <dbReference type="ARBA" id="ARBA00022598"/>
    </source>
</evidence>
<dbReference type="Gene3D" id="3.30.70.2200">
    <property type="match status" value="1"/>
</dbReference>
<dbReference type="AlphaFoldDB" id="D5U1E0"/>
<dbReference type="GO" id="GO:0003676">
    <property type="term" value="F:nucleic acid binding"/>
    <property type="evidence" value="ECO:0007669"/>
    <property type="project" value="InterPro"/>
</dbReference>
<feature type="domain" description="OB" evidence="7">
    <location>
        <begin position="278"/>
        <end position="354"/>
    </location>
</feature>
<dbReference type="GeneID" id="9165681"/>
<proteinExistence type="inferred from homology"/>
<evidence type="ECO:0000256" key="6">
    <source>
        <dbReference type="HAMAP-Rule" id="MF_01892"/>
    </source>
</evidence>
<organism evidence="11 12">
    <name type="scientific">Thermosphaera aggregans (strain DSM 11486 / M11TL)</name>
    <dbReference type="NCBI Taxonomy" id="633148"/>
    <lineage>
        <taxon>Archaea</taxon>
        <taxon>Thermoproteota</taxon>
        <taxon>Thermoprotei</taxon>
        <taxon>Desulfurococcales</taxon>
        <taxon>Desulfurococcaceae</taxon>
        <taxon>Thermosphaera</taxon>
    </lineage>
</organism>
<dbReference type="KEGG" id="tag:Tagg_0667"/>
<evidence type="ECO:0000259" key="7">
    <source>
        <dbReference type="Pfam" id="PF01336"/>
    </source>
</evidence>
<gene>
    <name evidence="6" type="primary">tiaS</name>
    <name evidence="11" type="ordered locus">Tagg_0667</name>
</gene>
<keyword evidence="4 6" id="KW-0547">Nucleotide-binding</keyword>
<comment type="subcellular location">
    <subcellularLocation>
        <location evidence="6">Cytoplasm</location>
    </subcellularLocation>
</comment>
<dbReference type="HOGENOM" id="CLU_675459_0_0_2"/>
<dbReference type="GO" id="GO:0016879">
    <property type="term" value="F:ligase activity, forming carbon-nitrogen bonds"/>
    <property type="evidence" value="ECO:0007669"/>
    <property type="project" value="UniProtKB-UniRule"/>
</dbReference>
<dbReference type="EMBL" id="CP001939">
    <property type="protein sequence ID" value="ADG90940.1"/>
    <property type="molecule type" value="Genomic_DNA"/>
</dbReference>
<evidence type="ECO:0000313" key="11">
    <source>
        <dbReference type="EMBL" id="ADG90940.1"/>
    </source>
</evidence>
<dbReference type="InterPro" id="IPR055394">
    <property type="entry name" value="Zn_ribbon_TiaS"/>
</dbReference>
<keyword evidence="2 6" id="KW-0436">Ligase</keyword>
<evidence type="ECO:0000313" key="12">
    <source>
        <dbReference type="Proteomes" id="UP000002376"/>
    </source>
</evidence>
<keyword evidence="12" id="KW-1185">Reference proteome</keyword>
<dbReference type="STRING" id="633148.Tagg_0667"/>
<dbReference type="InterPro" id="IPR004365">
    <property type="entry name" value="NA-bd_OB_tRNA"/>
</dbReference>
<evidence type="ECO:0000256" key="3">
    <source>
        <dbReference type="ARBA" id="ARBA00022694"/>
    </source>
</evidence>
<reference key="3">
    <citation type="submission" date="2010-02" db="EMBL/GenBank/DDBJ databases">
        <title>Complete genome sequence of Thermosphaera aggregans type strain (M11TL).</title>
        <authorList>
            <consortium name="US DOE Joint Genome Institute (JGI-PGF)"/>
            <person name="Spring S."/>
            <person name="Lapidus A."/>
            <person name="Munk C."/>
            <person name="Schroeder M."/>
            <person name="Glavina Del Rio T."/>
            <person name="Tice H."/>
            <person name="Copeland A."/>
            <person name="Cheng J.-F."/>
            <person name="Lucas S."/>
            <person name="Chen F."/>
            <person name="Nolan M."/>
            <person name="Bruce D."/>
            <person name="Goodwin L."/>
            <person name="Pitluck S."/>
            <person name="Ivanova N."/>
            <person name="Mavromatis K."/>
            <person name="Ovchinnikova G."/>
            <person name="Pati A."/>
            <person name="Chen A."/>
            <person name="Palaniappan K."/>
            <person name="Land M."/>
            <person name="Hauser L."/>
            <person name="Chang Y.-J."/>
            <person name="Jeffries C.C."/>
            <person name="Brettin T."/>
            <person name="Detter J.C."/>
            <person name="Tapia R."/>
            <person name="Han C."/>
            <person name="Chain P."/>
            <person name="Heimerl T."/>
            <person name="Weik F."/>
            <person name="Goker M."/>
            <person name="Rachel R."/>
            <person name="Bristow J."/>
            <person name="Eisen J.A."/>
            <person name="Markowitz V."/>
            <person name="Hugenholtz P."/>
            <person name="Kyrpides N.C."/>
            <person name="Klenk H.-P."/>
        </authorList>
    </citation>
    <scope>NUCLEOTIDE SEQUENCE</scope>
    <source>
        <strain>DSM 11486</strain>
    </source>
</reference>
<dbReference type="Pfam" id="PF22641">
    <property type="entry name" value="TiaS_TCKD"/>
    <property type="match status" value="1"/>
</dbReference>
<dbReference type="eggNOG" id="arCOG01115">
    <property type="taxonomic scope" value="Archaea"/>
</dbReference>
<keyword evidence="3 6" id="KW-0819">tRNA processing</keyword>
<dbReference type="Pfam" id="PF01336">
    <property type="entry name" value="tRNA_anti-codon"/>
    <property type="match status" value="1"/>
</dbReference>
<sequence length="447" mass="50715">MTGFERIFHIGIDDVDSPSGGCTTHLVLLMLKELMKYGVTLVDYPNLVRLNPGVPWKTRGNGAVALRFTSSMELDKVYEIVRSVFEKYVRDYENPKHQPCLLIMKGDINHRIALFAKKALYDIVPSDLALKALRGTSHILTCFNGNRGIVGALGAIGNTMTSEDYTFELIAYRKIENLGKERCVDKDSVIEMDQKYKGNTILNYDPVEDRVLITPRGPDPVLLGIRGEDPSILVKAYKTVKLCEEADFAGIFRTNQHTDPHIKSVETICEAHPYMCLRLRGTVSTKPFRVVGGHVFFKVCDDNCCIDVGVYEPTKWFRKYAELLIPGDVVEVQGCVRPPSSTHGMTLNLEKLHVIWLKPMIVYENPFCPVCGKRLTSAGKGKGFKCRNCGFKSRDMARKTRIIERGLSEGWYQPPYTAFKHVMKPLERVGREKREFYYRPIETVFVV</sequence>
<comment type="function">
    <text evidence="6">ATP-dependent agmatine transferase that catalyzes the formation of 2-agmatinylcytidine (agm2C) at the wobble position (C34) of tRNA(Ile2), converting the codon specificity from AUG to AUA.</text>
</comment>
<keyword evidence="5 6" id="KW-0067">ATP-binding</keyword>
<evidence type="ECO:0000259" key="9">
    <source>
        <dbReference type="Pfam" id="PF22641"/>
    </source>
</evidence>
<name>D5U1E0_THEAM</name>
<dbReference type="GO" id="GO:0002101">
    <property type="term" value="P:tRNA wobble cytosine modification"/>
    <property type="evidence" value="ECO:0007669"/>
    <property type="project" value="UniProtKB-UniRule"/>
</dbReference>
<protein>
    <recommendedName>
        <fullName evidence="6">tRNA(Ile2) 2-agmatinylcytidine synthetase TiaS</fullName>
        <shortName evidence="6">tRNA(Ile2)-agm2C synthetase</shortName>
        <ecNumber evidence="6">6.3.4.22</ecNumber>
    </recommendedName>
    <alternativeName>
        <fullName evidence="6">tRNA(Ile2) agmatidine synthetase</fullName>
    </alternativeName>
</protein>